<evidence type="ECO:0000313" key="2">
    <source>
        <dbReference type="EMBL" id="RQW12776.1"/>
    </source>
</evidence>
<dbReference type="InterPro" id="IPR010502">
    <property type="entry name" value="Carb-bd_dom_fam9"/>
</dbReference>
<dbReference type="AlphaFoldDB" id="A0A3N9Q5J3"/>
<dbReference type="EMBL" id="RQPI01000002">
    <property type="protein sequence ID" value="RQW12776.1"/>
    <property type="molecule type" value="Genomic_DNA"/>
</dbReference>
<dbReference type="SUPFAM" id="SSF49344">
    <property type="entry name" value="CBD9-like"/>
    <property type="match status" value="1"/>
</dbReference>
<keyword evidence="3" id="KW-1185">Reference proteome</keyword>
<name>A0A3N9Q5J3_9BACL</name>
<proteinExistence type="predicted"/>
<accession>A0A3N9Q5J3</accession>
<evidence type="ECO:0000313" key="3">
    <source>
        <dbReference type="Proteomes" id="UP000282529"/>
    </source>
</evidence>
<sequence length="228" mass="26586">MRPVFALHSVIRQKEAPAMNETRLYTISRNSGSTDWKDISPLAVDRYLWLDNGYTPKVEVRLYYTTERLHVQFKVFEKDPLIRYKEQNDPVYTDSCAEFFMQPLLGSDPRYLNFEFNAAGTILLQIGEGRENRITLLDSPEIFQIETAVNQVDEHIGDTNWELAFSIPFEWLQTRFPGFRAESGRAFRGNFYKCGDETPIPHYGCWNRVGSASPDYHQSRFFGELVFQ</sequence>
<organism evidence="2 3">
    <name type="scientific">Paenibacillus rhizophilus</name>
    <dbReference type="NCBI Taxonomy" id="1850366"/>
    <lineage>
        <taxon>Bacteria</taxon>
        <taxon>Bacillati</taxon>
        <taxon>Bacillota</taxon>
        <taxon>Bacilli</taxon>
        <taxon>Bacillales</taxon>
        <taxon>Paenibacillaceae</taxon>
        <taxon>Paenibacillus</taxon>
    </lineage>
</organism>
<dbReference type="Proteomes" id="UP000282529">
    <property type="component" value="Unassembled WGS sequence"/>
</dbReference>
<dbReference type="GO" id="GO:0016052">
    <property type="term" value="P:carbohydrate catabolic process"/>
    <property type="evidence" value="ECO:0007669"/>
    <property type="project" value="InterPro"/>
</dbReference>
<dbReference type="CDD" id="cd09620">
    <property type="entry name" value="CBM9_like_3"/>
    <property type="match status" value="1"/>
</dbReference>
<feature type="domain" description="Carbohydrate-binding" evidence="1">
    <location>
        <begin position="39"/>
        <end position="227"/>
    </location>
</feature>
<reference evidence="2 3" key="1">
    <citation type="submission" date="2018-11" db="EMBL/GenBank/DDBJ databases">
        <title>Genome sequence of strain 7197.</title>
        <authorList>
            <person name="Gao J."/>
            <person name="Sun J."/>
        </authorList>
    </citation>
    <scope>NUCLEOTIDE SEQUENCE [LARGE SCALE GENOMIC DNA]</scope>
    <source>
        <strain evidence="2 3">7197</strain>
    </source>
</reference>
<gene>
    <name evidence="2" type="ORF">EH198_06955</name>
</gene>
<evidence type="ECO:0000259" key="1">
    <source>
        <dbReference type="Pfam" id="PF16011"/>
    </source>
</evidence>
<comment type="caution">
    <text evidence="2">The sequence shown here is derived from an EMBL/GenBank/DDBJ whole genome shotgun (WGS) entry which is preliminary data.</text>
</comment>
<dbReference type="GO" id="GO:0030246">
    <property type="term" value="F:carbohydrate binding"/>
    <property type="evidence" value="ECO:0007669"/>
    <property type="project" value="InterPro"/>
</dbReference>
<dbReference type="OrthoDB" id="9801646at2"/>
<dbReference type="Pfam" id="PF16011">
    <property type="entry name" value="CBM9_2"/>
    <property type="match status" value="1"/>
</dbReference>
<protein>
    <recommendedName>
        <fullName evidence="1">Carbohydrate-binding domain-containing protein</fullName>
    </recommendedName>
</protein>
<dbReference type="Gene3D" id="2.60.40.1190">
    <property type="match status" value="1"/>
</dbReference>
<dbReference type="GO" id="GO:0004553">
    <property type="term" value="F:hydrolase activity, hydrolyzing O-glycosyl compounds"/>
    <property type="evidence" value="ECO:0007669"/>
    <property type="project" value="InterPro"/>
</dbReference>